<dbReference type="Pfam" id="PF01551">
    <property type="entry name" value="Peptidase_M23"/>
    <property type="match status" value="1"/>
</dbReference>
<evidence type="ECO:0000313" key="3">
    <source>
        <dbReference type="EMBL" id="MBD2844611.1"/>
    </source>
</evidence>
<dbReference type="InterPro" id="IPR011055">
    <property type="entry name" value="Dup_hybrid_motif"/>
</dbReference>
<dbReference type="Gene3D" id="2.70.70.10">
    <property type="entry name" value="Glucose Permease (Domain IIA)"/>
    <property type="match status" value="1"/>
</dbReference>
<evidence type="ECO:0000313" key="4">
    <source>
        <dbReference type="Proteomes" id="UP000621560"/>
    </source>
</evidence>
<dbReference type="InterPro" id="IPR016047">
    <property type="entry name" value="M23ase_b-sheet_dom"/>
</dbReference>
<feature type="region of interest" description="Disordered" evidence="1">
    <location>
        <begin position="1"/>
        <end position="142"/>
    </location>
</feature>
<protein>
    <submittedName>
        <fullName evidence="3">M23 family metallopeptidase</fullName>
    </submittedName>
</protein>
<dbReference type="EMBL" id="JACXIZ010000011">
    <property type="protein sequence ID" value="MBD2844611.1"/>
    <property type="molecule type" value="Genomic_DNA"/>
</dbReference>
<reference evidence="3" key="1">
    <citation type="submission" date="2020-09" db="EMBL/GenBank/DDBJ databases">
        <title>A novel bacterium of genus Paenibacillus, isolated from South China Sea.</title>
        <authorList>
            <person name="Huang H."/>
            <person name="Mo K."/>
            <person name="Hu Y."/>
        </authorList>
    </citation>
    <scope>NUCLEOTIDE SEQUENCE</scope>
    <source>
        <strain evidence="3">IB182496</strain>
    </source>
</reference>
<gene>
    <name evidence="3" type="ORF">IDH44_05370</name>
</gene>
<dbReference type="Proteomes" id="UP000621560">
    <property type="component" value="Unassembled WGS sequence"/>
</dbReference>
<feature type="compositionally biased region" description="Basic and acidic residues" evidence="1">
    <location>
        <begin position="94"/>
        <end position="108"/>
    </location>
</feature>
<feature type="domain" description="M23ase beta-sheet core" evidence="2">
    <location>
        <begin position="247"/>
        <end position="338"/>
    </location>
</feature>
<dbReference type="GO" id="GO:0004222">
    <property type="term" value="F:metalloendopeptidase activity"/>
    <property type="evidence" value="ECO:0007669"/>
    <property type="project" value="TreeGrafter"/>
</dbReference>
<organism evidence="3 4">
    <name type="scientific">Paenibacillus sabuli</name>
    <dbReference type="NCBI Taxonomy" id="2772509"/>
    <lineage>
        <taxon>Bacteria</taxon>
        <taxon>Bacillati</taxon>
        <taxon>Bacillota</taxon>
        <taxon>Bacilli</taxon>
        <taxon>Bacillales</taxon>
        <taxon>Paenibacillaceae</taxon>
        <taxon>Paenibacillus</taxon>
    </lineage>
</organism>
<evidence type="ECO:0000259" key="2">
    <source>
        <dbReference type="Pfam" id="PF01551"/>
    </source>
</evidence>
<keyword evidence="4" id="KW-1185">Reference proteome</keyword>
<dbReference type="InterPro" id="IPR050570">
    <property type="entry name" value="Cell_wall_metabolism_enzyme"/>
</dbReference>
<evidence type="ECO:0000256" key="1">
    <source>
        <dbReference type="SAM" id="MobiDB-lite"/>
    </source>
</evidence>
<dbReference type="PANTHER" id="PTHR21666">
    <property type="entry name" value="PEPTIDASE-RELATED"/>
    <property type="match status" value="1"/>
</dbReference>
<dbReference type="RefSeq" id="WP_190915427.1">
    <property type="nucleotide sequence ID" value="NZ_JACXIZ010000011.1"/>
</dbReference>
<accession>A0A927BRK7</accession>
<dbReference type="PANTHER" id="PTHR21666:SF270">
    <property type="entry name" value="MUREIN HYDROLASE ACTIVATOR ENVC"/>
    <property type="match status" value="1"/>
</dbReference>
<dbReference type="AlphaFoldDB" id="A0A927BRK7"/>
<comment type="caution">
    <text evidence="3">The sequence shown here is derived from an EMBL/GenBank/DDBJ whole genome shotgun (WGS) entry which is preliminary data.</text>
</comment>
<feature type="compositionally biased region" description="Basic and acidic residues" evidence="1">
    <location>
        <begin position="73"/>
        <end position="83"/>
    </location>
</feature>
<proteinExistence type="predicted"/>
<sequence>MKKHSSVYERQQARIRSLRMQGGRGQASERLQPQPPPLKAGKLGEQAGLDSRLVPRYNPGPPGAVQRTAIGEANREESDRETRGAPGKETLQPIRREARADDDRDPEALWKAQRGPWRGWSGDPGSGPEGPGEPEGPPGGDGGLARTWLARLLTGALVFVAVWMLFQLDTPWARRSQAVIAQALTDEMDFARAAAWYADTFADTPVFIPFIGEREPQTTRVSGMPETPLQPPLEGGVVVRPFAELLSGVEIAAAPLAEVHAIGAGRVLHVSAGEREMTVVIQHTNDRMTVYGRLRDAAVAMNDWVTPGQSIGTLADAPNGGQSTLYLAIKQQDRYIDPAAVIPLD</sequence>
<dbReference type="SUPFAM" id="SSF51261">
    <property type="entry name" value="Duplicated hybrid motif"/>
    <property type="match status" value="1"/>
</dbReference>
<name>A0A927BRK7_9BACL</name>
<dbReference type="CDD" id="cd12797">
    <property type="entry name" value="M23_peptidase"/>
    <property type="match status" value="1"/>
</dbReference>